<evidence type="ECO:0000313" key="2">
    <source>
        <dbReference type="Proteomes" id="UP000503088"/>
    </source>
</evidence>
<gene>
    <name evidence="1" type="ORF">GXN76_11500</name>
</gene>
<organism evidence="1 2">
    <name type="scientific">Kroppenstedtia pulmonis</name>
    <dbReference type="NCBI Taxonomy" id="1380685"/>
    <lineage>
        <taxon>Bacteria</taxon>
        <taxon>Bacillati</taxon>
        <taxon>Bacillota</taxon>
        <taxon>Bacilli</taxon>
        <taxon>Bacillales</taxon>
        <taxon>Thermoactinomycetaceae</taxon>
        <taxon>Kroppenstedtia</taxon>
    </lineage>
</organism>
<reference evidence="1 2" key="1">
    <citation type="submission" date="2020-01" db="EMBL/GenBank/DDBJ databases">
        <authorList>
            <person name="Gulvik C.A."/>
            <person name="Batra D.G."/>
        </authorList>
    </citation>
    <scope>NUCLEOTIDE SEQUENCE [LARGE SCALE GENOMIC DNA]</scope>
    <source>
        <strain evidence="1 2">W9323</strain>
    </source>
</reference>
<dbReference type="EMBL" id="CP048104">
    <property type="protein sequence ID" value="QKG85030.1"/>
    <property type="molecule type" value="Genomic_DNA"/>
</dbReference>
<evidence type="ECO:0000313" key="1">
    <source>
        <dbReference type="EMBL" id="QKG85030.1"/>
    </source>
</evidence>
<dbReference type="PROSITE" id="PS51257">
    <property type="entry name" value="PROKAR_LIPOPROTEIN"/>
    <property type="match status" value="1"/>
</dbReference>
<dbReference type="KEGG" id="kpul:GXN76_11500"/>
<sequence>MIRRNLVLIMLVVLMSWGLVGCGSDLTEPQEVTVQFVDAFFAKSDNGKPTLEERYKTINSVVSITEKGKAIPQQRSDLMRILREADKKGLTGVYFITENPAEPQSKSFSSQLVKLPKSSFPGAKGEKNSVTLEVTLQLKDGDWKIADLSEHKSSEKVEWQEVKPFD</sequence>
<accession>A0A7D4BKS6</accession>
<keyword evidence="2" id="KW-1185">Reference proteome</keyword>
<dbReference type="AlphaFoldDB" id="A0A7D4BKS6"/>
<protein>
    <submittedName>
        <fullName evidence="1">Uncharacterized protein</fullName>
    </submittedName>
</protein>
<proteinExistence type="predicted"/>
<dbReference type="Proteomes" id="UP000503088">
    <property type="component" value="Chromosome"/>
</dbReference>
<name>A0A7D4BKS6_9BACL</name>
<dbReference type="RefSeq" id="WP_173223300.1">
    <property type="nucleotide sequence ID" value="NZ_CP048104.1"/>
</dbReference>